<feature type="transmembrane region" description="Helical" evidence="1">
    <location>
        <begin position="16"/>
        <end position="33"/>
    </location>
</feature>
<dbReference type="Proteomes" id="UP001497045">
    <property type="component" value="Unassembled WGS sequence"/>
</dbReference>
<name>A0ABU9IBQ7_9SPHN</name>
<reference evidence="2 3" key="1">
    <citation type="submission" date="2024-04" db="EMBL/GenBank/DDBJ databases">
        <title>Aurantiacibacter sp. DGU6 16S ribosomal RNA gene Genome sequencing and assembly.</title>
        <authorList>
            <person name="Park S."/>
        </authorList>
    </citation>
    <scope>NUCLEOTIDE SEQUENCE [LARGE SCALE GENOMIC DNA]</scope>
    <source>
        <strain evidence="2 3">DGU6</strain>
    </source>
</reference>
<protein>
    <submittedName>
        <fullName evidence="2">Uncharacterized protein</fullName>
    </submittedName>
</protein>
<evidence type="ECO:0000313" key="2">
    <source>
        <dbReference type="EMBL" id="MEL1249846.1"/>
    </source>
</evidence>
<keyword evidence="1" id="KW-0812">Transmembrane</keyword>
<comment type="caution">
    <text evidence="2">The sequence shown here is derived from an EMBL/GenBank/DDBJ whole genome shotgun (WGS) entry which is preliminary data.</text>
</comment>
<keyword evidence="3" id="KW-1185">Reference proteome</keyword>
<keyword evidence="1" id="KW-0472">Membrane</keyword>
<sequence>MQLPDWLRFASDATRFGLWGGAFLLLSALSIWGDRRRAKRKQVDDVGLVPWRDIAALSTFIGLALMSFAVVGWVRG</sequence>
<proteinExistence type="predicted"/>
<dbReference type="EMBL" id="JBBYHV010000001">
    <property type="protein sequence ID" value="MEL1249846.1"/>
    <property type="molecule type" value="Genomic_DNA"/>
</dbReference>
<gene>
    <name evidence="2" type="ORF">AAEO60_04090</name>
</gene>
<evidence type="ECO:0000313" key="3">
    <source>
        <dbReference type="Proteomes" id="UP001497045"/>
    </source>
</evidence>
<evidence type="ECO:0000256" key="1">
    <source>
        <dbReference type="SAM" id="Phobius"/>
    </source>
</evidence>
<feature type="transmembrane region" description="Helical" evidence="1">
    <location>
        <begin position="54"/>
        <end position="74"/>
    </location>
</feature>
<organism evidence="2 3">
    <name type="scientific">Aurantiacibacter gilvus</name>
    <dbReference type="NCBI Taxonomy" id="3139141"/>
    <lineage>
        <taxon>Bacteria</taxon>
        <taxon>Pseudomonadati</taxon>
        <taxon>Pseudomonadota</taxon>
        <taxon>Alphaproteobacteria</taxon>
        <taxon>Sphingomonadales</taxon>
        <taxon>Erythrobacteraceae</taxon>
        <taxon>Aurantiacibacter</taxon>
    </lineage>
</organism>
<dbReference type="RefSeq" id="WP_341672369.1">
    <property type="nucleotide sequence ID" value="NZ_JBBYHV010000001.1"/>
</dbReference>
<accession>A0ABU9IBQ7</accession>
<keyword evidence="1" id="KW-1133">Transmembrane helix</keyword>